<dbReference type="RefSeq" id="WP_125568325.1">
    <property type="nucleotide sequence ID" value="NZ_AP019307.1"/>
</dbReference>
<dbReference type="FunFam" id="3.90.226.10:FF:000049">
    <property type="entry name" value="Enoyl-CoA delta isomerase 3"/>
    <property type="match status" value="1"/>
</dbReference>
<dbReference type="Proteomes" id="UP000271573">
    <property type="component" value="Chromosome"/>
</dbReference>
<dbReference type="PANTHER" id="PTHR11941">
    <property type="entry name" value="ENOYL-COA HYDRATASE-RELATED"/>
    <property type="match status" value="1"/>
</dbReference>
<gene>
    <name evidence="2" type="ORF">Back2_15670</name>
</gene>
<name>A0A3G9IE79_9ACTN</name>
<dbReference type="AlphaFoldDB" id="A0A3G9IE79"/>
<organism evidence="2 3">
    <name type="scientific">Nocardioides baekrokdamisoli</name>
    <dbReference type="NCBI Taxonomy" id="1804624"/>
    <lineage>
        <taxon>Bacteria</taxon>
        <taxon>Bacillati</taxon>
        <taxon>Actinomycetota</taxon>
        <taxon>Actinomycetes</taxon>
        <taxon>Propionibacteriales</taxon>
        <taxon>Nocardioidaceae</taxon>
        <taxon>Nocardioides</taxon>
    </lineage>
</organism>
<protein>
    <submittedName>
        <fullName evidence="2">Putative enoyl-coa hydratase/isomerase family protein</fullName>
    </submittedName>
</protein>
<accession>A0A3G9IE79</accession>
<dbReference type="GO" id="GO:0006635">
    <property type="term" value="P:fatty acid beta-oxidation"/>
    <property type="evidence" value="ECO:0007669"/>
    <property type="project" value="TreeGrafter"/>
</dbReference>
<dbReference type="InterPro" id="IPR029045">
    <property type="entry name" value="ClpP/crotonase-like_dom_sf"/>
</dbReference>
<evidence type="ECO:0000313" key="2">
    <source>
        <dbReference type="EMBL" id="BBH17280.1"/>
    </source>
</evidence>
<dbReference type="PANTHER" id="PTHR11941:SF75">
    <property type="entry name" value="ENOYL-COA HYDRATASE_ISOMERASE FAMILY PROTEIN"/>
    <property type="match status" value="1"/>
</dbReference>
<dbReference type="Pfam" id="PF00378">
    <property type="entry name" value="ECH_1"/>
    <property type="match status" value="1"/>
</dbReference>
<dbReference type="OrthoDB" id="3567227at2"/>
<dbReference type="KEGG" id="nbe:Back2_15670"/>
<dbReference type="Gene3D" id="3.90.226.10">
    <property type="entry name" value="2-enoyl-CoA Hydratase, Chain A, domain 1"/>
    <property type="match status" value="1"/>
</dbReference>
<evidence type="ECO:0000256" key="1">
    <source>
        <dbReference type="ARBA" id="ARBA00023098"/>
    </source>
</evidence>
<dbReference type="InterPro" id="IPR001753">
    <property type="entry name" value="Enoyl-CoA_hydra/iso"/>
</dbReference>
<reference evidence="2 3" key="1">
    <citation type="submission" date="2018-11" db="EMBL/GenBank/DDBJ databases">
        <title>Complete genome sequence of Nocardioides baekrokdamisoli strain KCTC 39748.</title>
        <authorList>
            <person name="Kang S.W."/>
            <person name="Lee K.C."/>
            <person name="Kim K.K."/>
            <person name="Kim J.S."/>
            <person name="Kim D.S."/>
            <person name="Ko S.H."/>
            <person name="Yang S.H."/>
            <person name="Shin Y.K."/>
            <person name="Lee J.S."/>
        </authorList>
    </citation>
    <scope>NUCLEOTIDE SEQUENCE [LARGE SCALE GENOMIC DNA]</scope>
    <source>
        <strain evidence="2 3">KCTC 39748</strain>
    </source>
</reference>
<proteinExistence type="predicted"/>
<dbReference type="SUPFAM" id="SSF52096">
    <property type="entry name" value="ClpP/crotonase"/>
    <property type="match status" value="1"/>
</dbReference>
<evidence type="ECO:0000313" key="3">
    <source>
        <dbReference type="Proteomes" id="UP000271573"/>
    </source>
</evidence>
<dbReference type="GO" id="GO:0004165">
    <property type="term" value="F:delta(3)-delta(2)-enoyl-CoA isomerase activity"/>
    <property type="evidence" value="ECO:0007669"/>
    <property type="project" value="TreeGrafter"/>
</dbReference>
<keyword evidence="1" id="KW-0443">Lipid metabolism</keyword>
<sequence length="226" mass="23954">MSTPSLLPREGAYVLTLGDDENRFSPEWLDAADAALDQVVAEPLPLVVTGEGKFFSNGLDLDWLLTHADEATWYVGRVQGLLARLLVMPVPTVAAINGHAFGAGAMLAMACDWRFMREDRGFFCFPEADIRIPFTPGMAALIQAKVSPRTALDSMSTGHRYGGAEAEAVGIVDDVAAEADLVASALARVVPLGDKDPATIAAIKAQMYDVAVARLAQPGGVTLPQS</sequence>
<dbReference type="CDD" id="cd06558">
    <property type="entry name" value="crotonase-like"/>
    <property type="match status" value="1"/>
</dbReference>
<keyword evidence="2" id="KW-0413">Isomerase</keyword>
<keyword evidence="3" id="KW-1185">Reference proteome</keyword>
<dbReference type="EMBL" id="AP019307">
    <property type="protein sequence ID" value="BBH17280.1"/>
    <property type="molecule type" value="Genomic_DNA"/>
</dbReference>